<dbReference type="STRING" id="49390.A0A068V417"/>
<dbReference type="Pfam" id="PF00011">
    <property type="entry name" value="HSP20"/>
    <property type="match status" value="1"/>
</dbReference>
<comment type="similarity">
    <text evidence="1 2">Belongs to the small heat shock protein (HSP20) family.</text>
</comment>
<dbReference type="PROSITE" id="PS01031">
    <property type="entry name" value="SHSP"/>
    <property type="match status" value="1"/>
</dbReference>
<feature type="domain" description="SHSP" evidence="3">
    <location>
        <begin position="283"/>
        <end position="398"/>
    </location>
</feature>
<dbReference type="EMBL" id="HG739184">
    <property type="protein sequence ID" value="CDP15535.1"/>
    <property type="molecule type" value="Genomic_DNA"/>
</dbReference>
<dbReference type="FunFam" id="2.60.40.790:FF:000049">
    <property type="entry name" value="Increased DNA methylation 3"/>
    <property type="match status" value="1"/>
</dbReference>
<dbReference type="PhylomeDB" id="A0A068V417"/>
<organism evidence="4 5">
    <name type="scientific">Coffea canephora</name>
    <name type="common">Robusta coffee</name>
    <dbReference type="NCBI Taxonomy" id="49390"/>
    <lineage>
        <taxon>Eukaryota</taxon>
        <taxon>Viridiplantae</taxon>
        <taxon>Streptophyta</taxon>
        <taxon>Embryophyta</taxon>
        <taxon>Tracheophyta</taxon>
        <taxon>Spermatophyta</taxon>
        <taxon>Magnoliopsida</taxon>
        <taxon>eudicotyledons</taxon>
        <taxon>Gunneridae</taxon>
        <taxon>Pentapetalae</taxon>
        <taxon>asterids</taxon>
        <taxon>lamiids</taxon>
        <taxon>Gentianales</taxon>
        <taxon>Rubiaceae</taxon>
        <taxon>Ixoroideae</taxon>
        <taxon>Gardenieae complex</taxon>
        <taxon>Bertiereae - Coffeeae clade</taxon>
        <taxon>Coffeeae</taxon>
        <taxon>Coffea</taxon>
    </lineage>
</organism>
<dbReference type="PANTHER" id="PTHR34661:SF3">
    <property type="entry name" value="INCREASED DNA METHYLATION 2"/>
    <property type="match status" value="1"/>
</dbReference>
<proteinExistence type="inferred from homology"/>
<dbReference type="OrthoDB" id="1927234at2759"/>
<dbReference type="Gene3D" id="2.60.40.790">
    <property type="match status" value="1"/>
</dbReference>
<dbReference type="PANTHER" id="PTHR34661">
    <property type="entry name" value="INCREASED DNA METHYLATION 3"/>
    <property type="match status" value="1"/>
</dbReference>
<protein>
    <recommendedName>
        <fullName evidence="3">SHSP domain-containing protein</fullName>
    </recommendedName>
</protein>
<reference evidence="5" key="1">
    <citation type="journal article" date="2014" name="Science">
        <title>The coffee genome provides insight into the convergent evolution of caffeine biosynthesis.</title>
        <authorList>
            <person name="Denoeud F."/>
            <person name="Carretero-Paulet L."/>
            <person name="Dereeper A."/>
            <person name="Droc G."/>
            <person name="Guyot R."/>
            <person name="Pietrella M."/>
            <person name="Zheng C."/>
            <person name="Alberti A."/>
            <person name="Anthony F."/>
            <person name="Aprea G."/>
            <person name="Aury J.M."/>
            <person name="Bento P."/>
            <person name="Bernard M."/>
            <person name="Bocs S."/>
            <person name="Campa C."/>
            <person name="Cenci A."/>
            <person name="Combes M.C."/>
            <person name="Crouzillat D."/>
            <person name="Da Silva C."/>
            <person name="Daddiego L."/>
            <person name="De Bellis F."/>
            <person name="Dussert S."/>
            <person name="Garsmeur O."/>
            <person name="Gayraud T."/>
            <person name="Guignon V."/>
            <person name="Jahn K."/>
            <person name="Jamilloux V."/>
            <person name="Joet T."/>
            <person name="Labadie K."/>
            <person name="Lan T."/>
            <person name="Leclercq J."/>
            <person name="Lepelley M."/>
            <person name="Leroy T."/>
            <person name="Li L.T."/>
            <person name="Librado P."/>
            <person name="Lopez L."/>
            <person name="Munoz A."/>
            <person name="Noel B."/>
            <person name="Pallavicini A."/>
            <person name="Perrotta G."/>
            <person name="Poncet V."/>
            <person name="Pot D."/>
            <person name="Priyono X."/>
            <person name="Rigoreau M."/>
            <person name="Rouard M."/>
            <person name="Rozas J."/>
            <person name="Tranchant-Dubreuil C."/>
            <person name="VanBuren R."/>
            <person name="Zhang Q."/>
            <person name="Andrade A.C."/>
            <person name="Argout X."/>
            <person name="Bertrand B."/>
            <person name="de Kochko A."/>
            <person name="Graziosi G."/>
            <person name="Henry R.J."/>
            <person name="Jayarama X."/>
            <person name="Ming R."/>
            <person name="Nagai C."/>
            <person name="Rounsley S."/>
            <person name="Sankoff D."/>
            <person name="Giuliano G."/>
            <person name="Albert V.A."/>
            <person name="Wincker P."/>
            <person name="Lashermes P."/>
        </authorList>
    </citation>
    <scope>NUCLEOTIDE SEQUENCE [LARGE SCALE GENOMIC DNA]</scope>
    <source>
        <strain evidence="5">cv. DH200-94</strain>
    </source>
</reference>
<evidence type="ECO:0000259" key="3">
    <source>
        <dbReference type="PROSITE" id="PS01031"/>
    </source>
</evidence>
<evidence type="ECO:0000256" key="1">
    <source>
        <dbReference type="PROSITE-ProRule" id="PRU00285"/>
    </source>
</evidence>
<dbReference type="OMA" id="YSYMAPL"/>
<sequence>MDNLSTDLIPTADQYFLLNFIIGIYFAPDLKEEKIRKPVLQRYVEGLPPYISNQMAGSFMSMVEMERVYYCVVRKASRSVIMKPPMLRLFFQGNLPAPVEDPSLAYPQFDDLFPPKLHPRTQSGNQYDMVQNIVFINEPDISYIKPEDIDRFKRLTGLEEFHLDGESSMLHNSVGGEMVYDLVGQEEDQSEDFLHRGSAQNFSAVPYTGTPTEHNMPSNGTLPLGNNFANPLMDGATIPSPTKTSSADDYEPRKIFLPSFPSREVWSNIIAATKNGFSVTGSAARGQVGPVIGLVDIGESDDSYLFRVSLPGVKRDEREFSCEVENDGKVLIKGVATTGEKTVHKYSQVFEMQSQNLCPSGNFSISFNLPGPVDPRQFSGNFGTDGILEGIAMKAGQC</sequence>
<accession>A0A068V417</accession>
<evidence type="ECO:0000313" key="5">
    <source>
        <dbReference type="Proteomes" id="UP000295252"/>
    </source>
</evidence>
<dbReference type="Gramene" id="CDP15535">
    <property type="protein sequence ID" value="CDP15535"/>
    <property type="gene ID" value="GSCOC_T00015403001"/>
</dbReference>
<dbReference type="GO" id="GO:0005634">
    <property type="term" value="C:nucleus"/>
    <property type="evidence" value="ECO:0007669"/>
    <property type="project" value="TreeGrafter"/>
</dbReference>
<dbReference type="AlphaFoldDB" id="A0A068V417"/>
<dbReference type="SUPFAM" id="SSF49764">
    <property type="entry name" value="HSP20-like chaperones"/>
    <property type="match status" value="1"/>
</dbReference>
<dbReference type="InterPro" id="IPR002068">
    <property type="entry name" value="A-crystallin/Hsp20_dom"/>
</dbReference>
<evidence type="ECO:0000313" key="4">
    <source>
        <dbReference type="EMBL" id="CDP15535.1"/>
    </source>
</evidence>
<dbReference type="InterPro" id="IPR039321">
    <property type="entry name" value="IDM2/3-like"/>
</dbReference>
<evidence type="ECO:0000256" key="2">
    <source>
        <dbReference type="RuleBase" id="RU003616"/>
    </source>
</evidence>
<dbReference type="FunCoup" id="A0A068V417">
    <property type="interactions" value="68"/>
</dbReference>
<gene>
    <name evidence="4" type="ORF">GSCOC_T00015403001</name>
</gene>
<dbReference type="CDD" id="cd06464">
    <property type="entry name" value="ACD_sHsps-like"/>
    <property type="match status" value="1"/>
</dbReference>
<dbReference type="InterPro" id="IPR008978">
    <property type="entry name" value="HSP20-like_chaperone"/>
</dbReference>
<dbReference type="InParanoid" id="A0A068V417"/>
<dbReference type="Proteomes" id="UP000295252">
    <property type="component" value="Chromosome IV"/>
</dbReference>
<keyword evidence="5" id="KW-1185">Reference proteome</keyword>
<name>A0A068V417_COFCA</name>